<dbReference type="InterPro" id="IPR036427">
    <property type="entry name" value="Bromodomain-like_sf"/>
</dbReference>
<gene>
    <name evidence="6" type="ORF">LY89DRAFT_734034</name>
</gene>
<name>A0A194XBA5_MOLSC</name>
<dbReference type="InterPro" id="IPR001487">
    <property type="entry name" value="Bromodomain"/>
</dbReference>
<proteinExistence type="predicted"/>
<reference evidence="6 7" key="1">
    <citation type="submission" date="2015-10" db="EMBL/GenBank/DDBJ databases">
        <title>Full genome of DAOMC 229536 Phialocephala scopiformis, a fungal endophyte of spruce producing the potent anti-insectan compound rugulosin.</title>
        <authorList>
            <consortium name="DOE Joint Genome Institute"/>
            <person name="Walker A.K."/>
            <person name="Frasz S.L."/>
            <person name="Seifert K.A."/>
            <person name="Miller J.D."/>
            <person name="Mondo S.J."/>
            <person name="Labutti K."/>
            <person name="Lipzen A."/>
            <person name="Dockter R."/>
            <person name="Kennedy M."/>
            <person name="Grigoriev I.V."/>
            <person name="Spatafora J.W."/>
        </authorList>
    </citation>
    <scope>NUCLEOTIDE SEQUENCE [LARGE SCALE GENOMIC DNA]</scope>
    <source>
        <strain evidence="6 7">CBS 120377</strain>
    </source>
</reference>
<dbReference type="Proteomes" id="UP000070700">
    <property type="component" value="Unassembled WGS sequence"/>
</dbReference>
<dbReference type="InterPro" id="IPR011333">
    <property type="entry name" value="SKP1/BTB/POZ_sf"/>
</dbReference>
<feature type="compositionally biased region" description="Polar residues" evidence="3">
    <location>
        <begin position="1"/>
        <end position="15"/>
    </location>
</feature>
<feature type="domain" description="Bromo" evidence="4">
    <location>
        <begin position="157"/>
        <end position="230"/>
    </location>
</feature>
<dbReference type="CDD" id="cd04369">
    <property type="entry name" value="Bromodomain"/>
    <property type="match status" value="1"/>
</dbReference>
<sequence>MSTEVESESSLSMAQEASPDLEEAQPDMLPENMDFTTSPLFLDSDSSDMVIVHLGVSPSMLSLLVHRHIVSEKSSILSLLLNPEESQPPEELHLPDDDPQLFIYLLNYIYTNAVLPSLTPSIVTTKSLTPATATHTPSPSINGPTKDHLIKTFKSLSTNPTYTPFHRPFTATIPTRSALWQHRIVTDIDFSTMQSKLVQGIYRDLRSIDRDFDLIYNNQLSFHGSKHQYTDLADSFRALYREKTAELRPKGSEGDGGRGVLKMPKTHLQQQFERMAELAVGLPVEVLLGLEVLATKYHIPTLQDLILTSILSSHLTSSTFLTLPQINTYYPLSTPNSPLRKYILKTISFHLFSKTALPTDTIGDLNRTENLYQLIATNEELGMEVFGMLRGRGGIAFGDPRKGGFCEFHCHGRDGVCGLGGEVWRGVGRKRAAVEMEGWF</sequence>
<feature type="domain" description="BTB" evidence="5">
    <location>
        <begin position="47"/>
        <end position="118"/>
    </location>
</feature>
<dbReference type="InParanoid" id="A0A194XBA5"/>
<dbReference type="PROSITE" id="PS50097">
    <property type="entry name" value="BTB"/>
    <property type="match status" value="1"/>
</dbReference>
<dbReference type="AlphaFoldDB" id="A0A194XBA5"/>
<dbReference type="Gene3D" id="1.20.920.10">
    <property type="entry name" value="Bromodomain-like"/>
    <property type="match status" value="1"/>
</dbReference>
<dbReference type="RefSeq" id="XP_018071397.1">
    <property type="nucleotide sequence ID" value="XM_018219870.1"/>
</dbReference>
<dbReference type="EMBL" id="KQ947415">
    <property type="protein sequence ID" value="KUJ17042.1"/>
    <property type="molecule type" value="Genomic_DNA"/>
</dbReference>
<dbReference type="SUPFAM" id="SSF47370">
    <property type="entry name" value="Bromodomain"/>
    <property type="match status" value="1"/>
</dbReference>
<dbReference type="SUPFAM" id="SSF54695">
    <property type="entry name" value="POZ domain"/>
    <property type="match status" value="1"/>
</dbReference>
<dbReference type="GO" id="GO:0006325">
    <property type="term" value="P:chromatin organization"/>
    <property type="evidence" value="ECO:0007669"/>
    <property type="project" value="UniProtKB-ARBA"/>
</dbReference>
<evidence type="ECO:0000313" key="6">
    <source>
        <dbReference type="EMBL" id="KUJ17042.1"/>
    </source>
</evidence>
<evidence type="ECO:0000313" key="7">
    <source>
        <dbReference type="Proteomes" id="UP000070700"/>
    </source>
</evidence>
<keyword evidence="7" id="KW-1185">Reference proteome</keyword>
<evidence type="ECO:0000256" key="3">
    <source>
        <dbReference type="SAM" id="MobiDB-lite"/>
    </source>
</evidence>
<evidence type="ECO:0008006" key="8">
    <source>
        <dbReference type="Google" id="ProtNLM"/>
    </source>
</evidence>
<evidence type="ECO:0000259" key="5">
    <source>
        <dbReference type="PROSITE" id="PS50097"/>
    </source>
</evidence>
<dbReference type="InterPro" id="IPR000210">
    <property type="entry name" value="BTB/POZ_dom"/>
</dbReference>
<organism evidence="6 7">
    <name type="scientific">Mollisia scopiformis</name>
    <name type="common">Conifer needle endophyte fungus</name>
    <name type="synonym">Phialocephala scopiformis</name>
    <dbReference type="NCBI Taxonomy" id="149040"/>
    <lineage>
        <taxon>Eukaryota</taxon>
        <taxon>Fungi</taxon>
        <taxon>Dikarya</taxon>
        <taxon>Ascomycota</taxon>
        <taxon>Pezizomycotina</taxon>
        <taxon>Leotiomycetes</taxon>
        <taxon>Helotiales</taxon>
        <taxon>Mollisiaceae</taxon>
        <taxon>Mollisia</taxon>
    </lineage>
</organism>
<accession>A0A194XBA5</accession>
<feature type="region of interest" description="Disordered" evidence="3">
    <location>
        <begin position="1"/>
        <end position="32"/>
    </location>
</feature>
<dbReference type="Gene3D" id="3.30.710.10">
    <property type="entry name" value="Potassium Channel Kv1.1, Chain A"/>
    <property type="match status" value="1"/>
</dbReference>
<dbReference type="PROSITE" id="PS50014">
    <property type="entry name" value="BROMODOMAIN_2"/>
    <property type="match status" value="1"/>
</dbReference>
<dbReference type="OrthoDB" id="784962at2759"/>
<protein>
    <recommendedName>
        <fullName evidence="8">BTB domain-containing protein</fullName>
    </recommendedName>
</protein>
<evidence type="ECO:0000256" key="2">
    <source>
        <dbReference type="PROSITE-ProRule" id="PRU00035"/>
    </source>
</evidence>
<evidence type="ECO:0000256" key="1">
    <source>
        <dbReference type="ARBA" id="ARBA00023117"/>
    </source>
</evidence>
<evidence type="ECO:0000259" key="4">
    <source>
        <dbReference type="PROSITE" id="PS50014"/>
    </source>
</evidence>
<dbReference type="KEGG" id="psco:LY89DRAFT_734034"/>
<dbReference type="GeneID" id="28829596"/>
<dbReference type="Pfam" id="PF00439">
    <property type="entry name" value="Bromodomain"/>
    <property type="match status" value="1"/>
</dbReference>
<keyword evidence="1 2" id="KW-0103">Bromodomain</keyword>
<dbReference type="CDD" id="cd18186">
    <property type="entry name" value="BTB_POZ_ZBTB_KLHL-like"/>
    <property type="match status" value="1"/>
</dbReference>